<protein>
    <submittedName>
        <fullName evidence="3">LuxR C-terminal-related transcriptional regulator</fullName>
    </submittedName>
</protein>
<dbReference type="InterPro" id="IPR051797">
    <property type="entry name" value="TrmB-like"/>
</dbReference>
<dbReference type="PROSITE" id="PS50043">
    <property type="entry name" value="HTH_LUXR_2"/>
    <property type="match status" value="1"/>
</dbReference>
<evidence type="ECO:0000313" key="3">
    <source>
        <dbReference type="EMBL" id="XDQ06328.1"/>
    </source>
</evidence>
<dbReference type="GO" id="GO:0003677">
    <property type="term" value="F:DNA binding"/>
    <property type="evidence" value="ECO:0007669"/>
    <property type="project" value="InterPro"/>
</dbReference>
<dbReference type="SUPFAM" id="SSF46894">
    <property type="entry name" value="C-terminal effector domain of the bipartite response regulators"/>
    <property type="match status" value="1"/>
</dbReference>
<dbReference type="EMBL" id="CP163431">
    <property type="protein sequence ID" value="XDQ06328.1"/>
    <property type="molecule type" value="Genomic_DNA"/>
</dbReference>
<dbReference type="CDD" id="cd06170">
    <property type="entry name" value="LuxR_C_like"/>
    <property type="match status" value="1"/>
</dbReference>
<sequence>MNEQKSSPRSPDIDEDDILVYGWIVDGGKGQAEQAASELGLPQERAAAALKRLAVLGLVRPVRNTPDEVAVVDPDAVATTLTAPLRAAIRRQEEQLDLIHGKIDRLRDHFFAGRTGNRDDTVEMIPTLQEVRAALNRASDECRQEVVSSQPGGSGRVPEAMEEALGRDHALLSRNVRMRTLYHHTARFNAPSQAYVAAATALGAEYRTAHELIGRVIIYDESLAFLPERTGSWGAVAVREPTIVGYLHAIFEQQWIRATPFSDAAQDGLELVAKEIHQTIVDLLAAGLKDESIARRLGMSLRTARRHIADIMEELGADSRFQAGVLAARARLTEHPPTGDNGDNDLHDPAR</sequence>
<proteinExistence type="predicted"/>
<dbReference type="SMART" id="SM00421">
    <property type="entry name" value="HTH_LUXR"/>
    <property type="match status" value="1"/>
</dbReference>
<accession>A0AB39MJN5</accession>
<gene>
    <name evidence="3" type="ORF">AB5J58_41915</name>
</gene>
<dbReference type="AlphaFoldDB" id="A0AB39MJN5"/>
<organism evidence="3">
    <name type="scientific">Streptomyces sp. R08</name>
    <dbReference type="NCBI Taxonomy" id="3238624"/>
    <lineage>
        <taxon>Bacteria</taxon>
        <taxon>Bacillati</taxon>
        <taxon>Actinomycetota</taxon>
        <taxon>Actinomycetes</taxon>
        <taxon>Kitasatosporales</taxon>
        <taxon>Streptomycetaceae</taxon>
        <taxon>Streptomyces</taxon>
    </lineage>
</organism>
<dbReference type="Gene3D" id="1.10.10.10">
    <property type="entry name" value="Winged helix-like DNA-binding domain superfamily/Winged helix DNA-binding domain"/>
    <property type="match status" value="2"/>
</dbReference>
<name>A0AB39MJN5_9ACTN</name>
<dbReference type="PANTHER" id="PTHR34293">
    <property type="entry name" value="HTH-TYPE TRANSCRIPTIONAL REGULATOR TRMBL2"/>
    <property type="match status" value="1"/>
</dbReference>
<dbReference type="Pfam" id="PF00196">
    <property type="entry name" value="GerE"/>
    <property type="match status" value="1"/>
</dbReference>
<dbReference type="InterPro" id="IPR000792">
    <property type="entry name" value="Tscrpt_reg_LuxR_C"/>
</dbReference>
<dbReference type="InterPro" id="IPR016032">
    <property type="entry name" value="Sig_transdc_resp-reg_C-effctor"/>
</dbReference>
<feature type="region of interest" description="Disordered" evidence="1">
    <location>
        <begin position="331"/>
        <end position="351"/>
    </location>
</feature>
<dbReference type="PANTHER" id="PTHR34293:SF1">
    <property type="entry name" value="HTH-TYPE TRANSCRIPTIONAL REGULATOR TRMBL2"/>
    <property type="match status" value="1"/>
</dbReference>
<reference evidence="3" key="1">
    <citation type="submission" date="2024-07" db="EMBL/GenBank/DDBJ databases">
        <authorList>
            <person name="Yu S.T."/>
        </authorList>
    </citation>
    <scope>NUCLEOTIDE SEQUENCE</scope>
    <source>
        <strain evidence="3">R08</strain>
    </source>
</reference>
<feature type="domain" description="HTH luxR-type" evidence="2">
    <location>
        <begin position="264"/>
        <end position="331"/>
    </location>
</feature>
<dbReference type="GO" id="GO:0006355">
    <property type="term" value="P:regulation of DNA-templated transcription"/>
    <property type="evidence" value="ECO:0007669"/>
    <property type="project" value="InterPro"/>
</dbReference>
<evidence type="ECO:0000259" key="2">
    <source>
        <dbReference type="PROSITE" id="PS50043"/>
    </source>
</evidence>
<evidence type="ECO:0000256" key="1">
    <source>
        <dbReference type="SAM" id="MobiDB-lite"/>
    </source>
</evidence>
<dbReference type="InterPro" id="IPR036388">
    <property type="entry name" value="WH-like_DNA-bd_sf"/>
</dbReference>
<dbReference type="RefSeq" id="WP_369191302.1">
    <property type="nucleotide sequence ID" value="NZ_CP163431.1"/>
</dbReference>